<dbReference type="GO" id="GO:0016020">
    <property type="term" value="C:membrane"/>
    <property type="evidence" value="ECO:0007669"/>
    <property type="project" value="UniProtKB-SubCell"/>
</dbReference>
<keyword evidence="2" id="KW-0813">Transport</keyword>
<dbReference type="SUPFAM" id="SSF103473">
    <property type="entry name" value="MFS general substrate transporter"/>
    <property type="match status" value="1"/>
</dbReference>
<dbReference type="Gene3D" id="1.20.1250.20">
    <property type="entry name" value="MFS general substrate transporter like domains"/>
    <property type="match status" value="1"/>
</dbReference>
<name>A0A0M9WJ32_9EURO</name>
<protein>
    <recommendedName>
        <fullName evidence="9">Major facilitator superfamily (MFS) profile domain-containing protein</fullName>
    </recommendedName>
</protein>
<evidence type="ECO:0000256" key="1">
    <source>
        <dbReference type="ARBA" id="ARBA00004141"/>
    </source>
</evidence>
<sequence>MFVTNAGGQYILSTWYAPNEITQRTAIFFLGPALAGAFASLISAGALRLHLQGELSGWQWIFVIYGVSTIIPWFTWLRYLLCSTTCVSFCSRYTLRIQLENARRYGYDRMNITHYALLFTSIVRFKCHAGSDNTCLI</sequence>
<keyword evidence="4 6" id="KW-1133">Transmembrane helix</keyword>
<dbReference type="InterPro" id="IPR036259">
    <property type="entry name" value="MFS_trans_sf"/>
</dbReference>
<evidence type="ECO:0000313" key="8">
    <source>
        <dbReference type="Proteomes" id="UP000037696"/>
    </source>
</evidence>
<gene>
    <name evidence="7" type="ORF">ACN38_g2222</name>
</gene>
<feature type="transmembrane region" description="Helical" evidence="6">
    <location>
        <begin position="26"/>
        <end position="47"/>
    </location>
</feature>
<organism evidence="7 8">
    <name type="scientific">Penicillium nordicum</name>
    <dbReference type="NCBI Taxonomy" id="229535"/>
    <lineage>
        <taxon>Eukaryota</taxon>
        <taxon>Fungi</taxon>
        <taxon>Dikarya</taxon>
        <taxon>Ascomycota</taxon>
        <taxon>Pezizomycotina</taxon>
        <taxon>Eurotiomycetes</taxon>
        <taxon>Eurotiomycetidae</taxon>
        <taxon>Eurotiales</taxon>
        <taxon>Aspergillaceae</taxon>
        <taxon>Penicillium</taxon>
    </lineage>
</organism>
<evidence type="ECO:0000256" key="5">
    <source>
        <dbReference type="ARBA" id="ARBA00023136"/>
    </source>
</evidence>
<comment type="subcellular location">
    <subcellularLocation>
        <location evidence="1">Membrane</location>
        <topology evidence="1">Multi-pass membrane protein</topology>
    </subcellularLocation>
</comment>
<dbReference type="EMBL" id="LHQQ01000024">
    <property type="protein sequence ID" value="KOS46782.1"/>
    <property type="molecule type" value="Genomic_DNA"/>
</dbReference>
<evidence type="ECO:0000256" key="4">
    <source>
        <dbReference type="ARBA" id="ARBA00022989"/>
    </source>
</evidence>
<evidence type="ECO:0008006" key="9">
    <source>
        <dbReference type="Google" id="ProtNLM"/>
    </source>
</evidence>
<comment type="caution">
    <text evidence="7">The sequence shown here is derived from an EMBL/GenBank/DDBJ whole genome shotgun (WGS) entry which is preliminary data.</text>
</comment>
<accession>A0A0M9WJ32</accession>
<keyword evidence="5 6" id="KW-0472">Membrane</keyword>
<evidence type="ECO:0000313" key="7">
    <source>
        <dbReference type="EMBL" id="KOS46782.1"/>
    </source>
</evidence>
<dbReference type="PANTHER" id="PTHR43791:SF32">
    <property type="entry name" value="MAJOR FACILITATOR SUPERFAMILY (MFS) PROFILE DOMAIN-CONTAINING PROTEIN"/>
    <property type="match status" value="1"/>
</dbReference>
<dbReference type="PANTHER" id="PTHR43791">
    <property type="entry name" value="PERMEASE-RELATED"/>
    <property type="match status" value="1"/>
</dbReference>
<feature type="transmembrane region" description="Helical" evidence="6">
    <location>
        <begin position="59"/>
        <end position="81"/>
    </location>
</feature>
<proteinExistence type="predicted"/>
<dbReference type="GO" id="GO:0022857">
    <property type="term" value="F:transmembrane transporter activity"/>
    <property type="evidence" value="ECO:0007669"/>
    <property type="project" value="TreeGrafter"/>
</dbReference>
<dbReference type="Proteomes" id="UP000037696">
    <property type="component" value="Unassembled WGS sequence"/>
</dbReference>
<keyword evidence="3 6" id="KW-0812">Transmembrane</keyword>
<evidence type="ECO:0000256" key="2">
    <source>
        <dbReference type="ARBA" id="ARBA00022448"/>
    </source>
</evidence>
<evidence type="ECO:0000256" key="6">
    <source>
        <dbReference type="SAM" id="Phobius"/>
    </source>
</evidence>
<evidence type="ECO:0000256" key="3">
    <source>
        <dbReference type="ARBA" id="ARBA00022692"/>
    </source>
</evidence>
<keyword evidence="8" id="KW-1185">Reference proteome</keyword>
<dbReference type="AlphaFoldDB" id="A0A0M9WJ32"/>
<reference evidence="7 8" key="1">
    <citation type="submission" date="2015-08" db="EMBL/GenBank/DDBJ databases">
        <title>Genome sequencing of Penicillium nordicum.</title>
        <authorList>
            <person name="Nguyen H.D."/>
            <person name="Seifert K.A."/>
        </authorList>
    </citation>
    <scope>NUCLEOTIDE SEQUENCE [LARGE SCALE GENOMIC DNA]</scope>
    <source>
        <strain evidence="7 8">DAOMC 185683</strain>
    </source>
</reference>